<accession>A0A371AR29</accession>
<organism evidence="5 6">
    <name type="scientific">Anaerosacchariphilus polymeriproducens</name>
    <dbReference type="NCBI Taxonomy" id="1812858"/>
    <lineage>
        <taxon>Bacteria</taxon>
        <taxon>Bacillati</taxon>
        <taxon>Bacillota</taxon>
        <taxon>Clostridia</taxon>
        <taxon>Lachnospirales</taxon>
        <taxon>Lachnospiraceae</taxon>
        <taxon>Anaerosacchariphilus</taxon>
    </lineage>
</organism>
<dbReference type="InterPro" id="IPR051081">
    <property type="entry name" value="HTH_MetalResp_TranReg"/>
</dbReference>
<dbReference type="PANTHER" id="PTHR33154:SF33">
    <property type="entry name" value="TRANSCRIPTIONAL REPRESSOR SDPR"/>
    <property type="match status" value="1"/>
</dbReference>
<dbReference type="InterPro" id="IPR036388">
    <property type="entry name" value="WH-like_DNA-bd_sf"/>
</dbReference>
<proteinExistence type="predicted"/>
<dbReference type="AlphaFoldDB" id="A0A371AR29"/>
<evidence type="ECO:0000256" key="2">
    <source>
        <dbReference type="ARBA" id="ARBA00023125"/>
    </source>
</evidence>
<dbReference type="PANTHER" id="PTHR33154">
    <property type="entry name" value="TRANSCRIPTIONAL REGULATOR, ARSR FAMILY"/>
    <property type="match status" value="1"/>
</dbReference>
<gene>
    <name evidence="5" type="ORF">DWV06_18075</name>
</gene>
<evidence type="ECO:0000256" key="1">
    <source>
        <dbReference type="ARBA" id="ARBA00023015"/>
    </source>
</evidence>
<evidence type="ECO:0000313" key="5">
    <source>
        <dbReference type="EMBL" id="RDU21890.1"/>
    </source>
</evidence>
<sequence length="138" mass="15939">MSRDHISCIQNKKKPNKEQLDEIFDSSIFKLLSEPIRIDILKLLALKGELDITQISGHFNQDRSVISRHLKLLFEGGLLIKTKQSRSTIYQVDGLAFLHKVEKVVSGVKEMLSFCCDEIYTDLYSQGLTYKDYIEKQK</sequence>
<keyword evidence="3" id="KW-0804">Transcription</keyword>
<dbReference type="InterPro" id="IPR036390">
    <property type="entry name" value="WH_DNA-bd_sf"/>
</dbReference>
<protein>
    <submittedName>
        <fullName evidence="5">Transcriptional regulator</fullName>
    </submittedName>
</protein>
<dbReference type="PRINTS" id="PR00778">
    <property type="entry name" value="HTHARSR"/>
</dbReference>
<keyword evidence="6" id="KW-1185">Reference proteome</keyword>
<dbReference type="PROSITE" id="PS50987">
    <property type="entry name" value="HTH_ARSR_2"/>
    <property type="match status" value="1"/>
</dbReference>
<name>A0A371AR29_9FIRM</name>
<dbReference type="Gene3D" id="1.10.10.10">
    <property type="entry name" value="Winged helix-like DNA-binding domain superfamily/Winged helix DNA-binding domain"/>
    <property type="match status" value="1"/>
</dbReference>
<dbReference type="SMART" id="SM00418">
    <property type="entry name" value="HTH_ARSR"/>
    <property type="match status" value="1"/>
</dbReference>
<feature type="domain" description="HTH arsR-type" evidence="4">
    <location>
        <begin position="17"/>
        <end position="112"/>
    </location>
</feature>
<dbReference type="InterPro" id="IPR011991">
    <property type="entry name" value="ArsR-like_HTH"/>
</dbReference>
<keyword evidence="2" id="KW-0238">DNA-binding</keyword>
<dbReference type="GO" id="GO:0003677">
    <property type="term" value="F:DNA binding"/>
    <property type="evidence" value="ECO:0007669"/>
    <property type="project" value="UniProtKB-KW"/>
</dbReference>
<dbReference type="OrthoDB" id="6957498at2"/>
<evidence type="ECO:0000256" key="3">
    <source>
        <dbReference type="ARBA" id="ARBA00023163"/>
    </source>
</evidence>
<comment type="caution">
    <text evidence="5">The sequence shown here is derived from an EMBL/GenBank/DDBJ whole genome shotgun (WGS) entry which is preliminary data.</text>
</comment>
<dbReference type="GO" id="GO:0003700">
    <property type="term" value="F:DNA-binding transcription factor activity"/>
    <property type="evidence" value="ECO:0007669"/>
    <property type="project" value="InterPro"/>
</dbReference>
<dbReference type="CDD" id="cd00090">
    <property type="entry name" value="HTH_ARSR"/>
    <property type="match status" value="1"/>
</dbReference>
<evidence type="ECO:0000259" key="4">
    <source>
        <dbReference type="PROSITE" id="PS50987"/>
    </source>
</evidence>
<evidence type="ECO:0000313" key="6">
    <source>
        <dbReference type="Proteomes" id="UP000255036"/>
    </source>
</evidence>
<dbReference type="EMBL" id="QRCT01000051">
    <property type="protein sequence ID" value="RDU21890.1"/>
    <property type="molecule type" value="Genomic_DNA"/>
</dbReference>
<keyword evidence="1" id="KW-0805">Transcription regulation</keyword>
<dbReference type="RefSeq" id="WP_115483622.1">
    <property type="nucleotide sequence ID" value="NZ_QRCT01000051.1"/>
</dbReference>
<dbReference type="Proteomes" id="UP000255036">
    <property type="component" value="Unassembled WGS sequence"/>
</dbReference>
<dbReference type="SUPFAM" id="SSF46785">
    <property type="entry name" value="Winged helix' DNA-binding domain"/>
    <property type="match status" value="1"/>
</dbReference>
<dbReference type="Pfam" id="PF01022">
    <property type="entry name" value="HTH_5"/>
    <property type="match status" value="1"/>
</dbReference>
<dbReference type="InterPro" id="IPR001845">
    <property type="entry name" value="HTH_ArsR_DNA-bd_dom"/>
</dbReference>
<reference evidence="5 6" key="1">
    <citation type="submission" date="2018-07" db="EMBL/GenBank/DDBJ databases">
        <title>Anaerosacharophilus polymeroproducens gen. nov. sp. nov., an anaerobic bacterium isolated from salt field.</title>
        <authorList>
            <person name="Kim W."/>
            <person name="Yang S.-H."/>
            <person name="Oh J."/>
            <person name="Lee J.-H."/>
            <person name="Kwon K.K."/>
        </authorList>
    </citation>
    <scope>NUCLEOTIDE SEQUENCE [LARGE SCALE GENOMIC DNA]</scope>
    <source>
        <strain evidence="5 6">MCWD5</strain>
    </source>
</reference>